<dbReference type="EC" id="1.17.4.1" evidence="2 10"/>
<dbReference type="NCBIfam" id="TIGR04170">
    <property type="entry name" value="RNR_1b_NrdE"/>
    <property type="match status" value="1"/>
</dbReference>
<comment type="catalytic activity">
    <reaction evidence="9 10">
        <text>a 2'-deoxyribonucleoside 5'-diphosphate + [thioredoxin]-disulfide + H2O = a ribonucleoside 5'-diphosphate + [thioredoxin]-dithiol</text>
        <dbReference type="Rhea" id="RHEA:23252"/>
        <dbReference type="Rhea" id="RHEA-COMP:10698"/>
        <dbReference type="Rhea" id="RHEA-COMP:10700"/>
        <dbReference type="ChEBI" id="CHEBI:15377"/>
        <dbReference type="ChEBI" id="CHEBI:29950"/>
        <dbReference type="ChEBI" id="CHEBI:50058"/>
        <dbReference type="ChEBI" id="CHEBI:57930"/>
        <dbReference type="ChEBI" id="CHEBI:73316"/>
        <dbReference type="EC" id="1.17.4.1"/>
    </reaction>
</comment>
<keyword evidence="3" id="KW-0021">Allosteric enzyme</keyword>
<dbReference type="PANTHER" id="PTHR11573:SF30">
    <property type="entry name" value="RIBONUCLEOSIDE-DIPHOSPHATE REDUCTASE 2 SUBUNIT ALPHA"/>
    <property type="match status" value="1"/>
</dbReference>
<comment type="function">
    <text evidence="10">Provides the precursors necessary for DNA synthesis. Catalyzes the biosynthesis of deoxyribonucleotides from the corresponding ribonucleotides.</text>
</comment>
<dbReference type="UniPathway" id="UPA00326"/>
<keyword evidence="13" id="KW-1185">Reference proteome</keyword>
<keyword evidence="5" id="KW-0067">ATP-binding</keyword>
<evidence type="ECO:0000256" key="8">
    <source>
        <dbReference type="ARBA" id="ARBA00023157"/>
    </source>
</evidence>
<dbReference type="GO" id="GO:0005524">
    <property type="term" value="F:ATP binding"/>
    <property type="evidence" value="ECO:0007669"/>
    <property type="project" value="UniProtKB-KW"/>
</dbReference>
<dbReference type="InterPro" id="IPR013509">
    <property type="entry name" value="RNR_lsu_N"/>
</dbReference>
<dbReference type="SUPFAM" id="SSF51998">
    <property type="entry name" value="PFL-like glycyl radical enzymes"/>
    <property type="match status" value="1"/>
</dbReference>
<evidence type="ECO:0000256" key="1">
    <source>
        <dbReference type="ARBA" id="ARBA00010406"/>
    </source>
</evidence>
<comment type="caution">
    <text evidence="12">The sequence shown here is derived from an EMBL/GenBank/DDBJ whole genome shotgun (WGS) entry which is preliminary data.</text>
</comment>
<dbReference type="GO" id="GO:0009263">
    <property type="term" value="P:deoxyribonucleotide biosynthetic process"/>
    <property type="evidence" value="ECO:0007669"/>
    <property type="project" value="UniProtKB-KW"/>
</dbReference>
<comment type="similarity">
    <text evidence="1 10">Belongs to the ribonucleoside diphosphate reductase large chain family.</text>
</comment>
<dbReference type="FunFam" id="1.10.1650.20:FF:000002">
    <property type="entry name" value="Ribonucleoside-diphosphate reductase"/>
    <property type="match status" value="1"/>
</dbReference>
<dbReference type="InterPro" id="IPR013554">
    <property type="entry name" value="RNR_N"/>
</dbReference>
<sequence>MAETLTDTGSETVSSPELDYHALNAKLNLYDANGLIQFDADREAARQYFLQHVNQNTVFFHDLEEKLEYLVTEGYYEGHVLDKYSPAFVKSAFKAAYAHKFRFETFLGAFKYYTSYTLKTFDGKRYLERFEDRVTMVALTLADGDEQLALDLIEEMMTGRFQPATPTFLNEGKAQRGEPVSCFLVRIEDNMESIARGINSALQLSKRGGGVALLLSNLREMGAPIKRIENQSSGVIPVMKLLEDSFSYANQLGARQGAGAVYLHAHHPDIMRFLDTKRENADEKIRIKTLSLGVVIPDITFELARNNEDMYLFSPYDVERVYGMPFSEVNVTEKYREMVDDGRIKKKKINARTFFQTLAEIQFESGYPYVMFEDTVNRANPIKGKVVMSNLCSEILQVSEASTLNEDLTFAHVGKDISCNLGSLNIAKTMDSPDFARTIRTAVRGLTAVSDQTHLPSVPSIDRGNHESHAIGLGQMNLHGFLARERIHYGSEEGLDFTNVYFACVLYAALTASNEMAVERGESFVGFEDSTYASGEFFEKYTTQDFVPVTERVRELFEKSSVKVPTRQDWAELAEKVKKGGLYNRNLQAVPPTGSISYINNSTSSIHPIVAKVEIRKEGKIGRVYYPAPYMTNDNLEFYQDAYEIGPEKIIDTYAAATQHVDQGLSLTLFFPDTATTRDVNRAQIYAWRKGIKTLYYIRLRQAALVGTEVEGCVSCML</sequence>
<dbReference type="Pfam" id="PF02867">
    <property type="entry name" value="Ribonuc_red_lgC"/>
    <property type="match status" value="1"/>
</dbReference>
<dbReference type="Proteomes" id="UP000271272">
    <property type="component" value="Unassembled WGS sequence"/>
</dbReference>
<dbReference type="InterPro" id="IPR039718">
    <property type="entry name" value="Rrm1"/>
</dbReference>
<evidence type="ECO:0000313" key="13">
    <source>
        <dbReference type="Proteomes" id="UP000271272"/>
    </source>
</evidence>
<evidence type="ECO:0000313" key="12">
    <source>
        <dbReference type="EMBL" id="RRD30214.1"/>
    </source>
</evidence>
<dbReference type="PROSITE" id="PS00089">
    <property type="entry name" value="RIBORED_LARGE"/>
    <property type="match status" value="1"/>
</dbReference>
<feature type="domain" description="Ribonucleotide reductase large subunit" evidence="11">
    <location>
        <begin position="570"/>
        <end position="592"/>
    </location>
</feature>
<evidence type="ECO:0000256" key="5">
    <source>
        <dbReference type="ARBA" id="ARBA00022840"/>
    </source>
</evidence>
<dbReference type="InterPro" id="IPR000788">
    <property type="entry name" value="RNR_lg_C"/>
</dbReference>
<dbReference type="Gene3D" id="1.10.1650.20">
    <property type="match status" value="1"/>
</dbReference>
<evidence type="ECO:0000256" key="6">
    <source>
        <dbReference type="ARBA" id="ARBA00023002"/>
    </source>
</evidence>
<dbReference type="GO" id="GO:0004748">
    <property type="term" value="F:ribonucleoside-diphosphate reductase activity, thioredoxin disulfide as acceptor"/>
    <property type="evidence" value="ECO:0007669"/>
    <property type="project" value="UniProtKB-EC"/>
</dbReference>
<dbReference type="InterPro" id="IPR008926">
    <property type="entry name" value="RNR_R1-su_N"/>
</dbReference>
<protein>
    <recommendedName>
        <fullName evidence="2 10">Ribonucleoside-diphosphate reductase</fullName>
        <ecNumber evidence="2 10">1.17.4.1</ecNumber>
    </recommendedName>
</protein>
<evidence type="ECO:0000256" key="2">
    <source>
        <dbReference type="ARBA" id="ARBA00012274"/>
    </source>
</evidence>
<reference evidence="12 13" key="1">
    <citation type="submission" date="2018-11" db="EMBL/GenBank/DDBJ databases">
        <title>Genomes From Bacteria Associated with the Canine Oral Cavity: a Test Case for Automated Genome-Based Taxonomic Assignment.</title>
        <authorList>
            <person name="Coil D.A."/>
            <person name="Jospin G."/>
            <person name="Darling A.E."/>
            <person name="Wallis C."/>
            <person name="Davis I.J."/>
            <person name="Harris S."/>
            <person name="Eisen J.A."/>
            <person name="Holcombe L.J."/>
            <person name="O'Flynn C."/>
        </authorList>
    </citation>
    <scope>NUCLEOTIDE SEQUENCE [LARGE SCALE GENOMIC DNA]</scope>
    <source>
        <strain evidence="12 13">OH5050</strain>
    </source>
</reference>
<dbReference type="PRINTS" id="PR01183">
    <property type="entry name" value="RIBORDTASEM1"/>
</dbReference>
<dbReference type="PANTHER" id="PTHR11573">
    <property type="entry name" value="RIBONUCLEOSIDE-DIPHOSPHATE REDUCTASE LARGE CHAIN"/>
    <property type="match status" value="1"/>
</dbReference>
<keyword evidence="6 10" id="KW-0560">Oxidoreductase</keyword>
<dbReference type="SUPFAM" id="SSF48168">
    <property type="entry name" value="R1 subunit of ribonucleotide reductase, N-terminal domain"/>
    <property type="match status" value="1"/>
</dbReference>
<keyword evidence="7 10" id="KW-0215">Deoxyribonucleotide synthesis</keyword>
<dbReference type="OrthoDB" id="9762933at2"/>
<proteinExistence type="inferred from homology"/>
<evidence type="ECO:0000256" key="3">
    <source>
        <dbReference type="ARBA" id="ARBA00022533"/>
    </source>
</evidence>
<keyword evidence="8" id="KW-1015">Disulfide bond</keyword>
<gene>
    <name evidence="12" type="primary">nrdE</name>
    <name evidence="12" type="ORF">EII10_03910</name>
</gene>
<name>A0A3P1V7N5_9ACTO</name>
<evidence type="ECO:0000256" key="9">
    <source>
        <dbReference type="ARBA" id="ARBA00047754"/>
    </source>
</evidence>
<accession>A0A3P1V7N5</accession>
<dbReference type="AlphaFoldDB" id="A0A3P1V7N5"/>
<evidence type="ECO:0000256" key="10">
    <source>
        <dbReference type="RuleBase" id="RU003410"/>
    </source>
</evidence>
<organism evidence="12 13">
    <name type="scientific">Actinomyces bowdenii</name>
    <dbReference type="NCBI Taxonomy" id="131109"/>
    <lineage>
        <taxon>Bacteria</taxon>
        <taxon>Bacillati</taxon>
        <taxon>Actinomycetota</taxon>
        <taxon>Actinomycetes</taxon>
        <taxon>Actinomycetales</taxon>
        <taxon>Actinomycetaceae</taxon>
        <taxon>Actinomyces</taxon>
    </lineage>
</organism>
<dbReference type="NCBIfam" id="TIGR02506">
    <property type="entry name" value="NrdE_NrdA"/>
    <property type="match status" value="1"/>
</dbReference>
<dbReference type="Pfam" id="PF08343">
    <property type="entry name" value="RNR_N"/>
    <property type="match status" value="1"/>
</dbReference>
<dbReference type="Pfam" id="PF00317">
    <property type="entry name" value="Ribonuc_red_lgN"/>
    <property type="match status" value="1"/>
</dbReference>
<dbReference type="GO" id="GO:0005971">
    <property type="term" value="C:ribonucleoside-diphosphate reductase complex"/>
    <property type="evidence" value="ECO:0007669"/>
    <property type="project" value="TreeGrafter"/>
</dbReference>
<evidence type="ECO:0000256" key="7">
    <source>
        <dbReference type="ARBA" id="ARBA00023116"/>
    </source>
</evidence>
<dbReference type="InterPro" id="IPR013346">
    <property type="entry name" value="NrdE_NrdA_C"/>
</dbReference>
<dbReference type="Gene3D" id="3.20.70.20">
    <property type="match status" value="1"/>
</dbReference>
<dbReference type="EMBL" id="RQZC01000003">
    <property type="protein sequence ID" value="RRD30214.1"/>
    <property type="molecule type" value="Genomic_DNA"/>
</dbReference>
<keyword evidence="4" id="KW-0547">Nucleotide-binding</keyword>
<evidence type="ECO:0000259" key="11">
    <source>
        <dbReference type="PROSITE" id="PS00089"/>
    </source>
</evidence>
<dbReference type="InterPro" id="IPR026459">
    <property type="entry name" value="RNR_1b_NrdE"/>
</dbReference>
<evidence type="ECO:0000256" key="4">
    <source>
        <dbReference type="ARBA" id="ARBA00022741"/>
    </source>
</evidence>
<dbReference type="CDD" id="cd01679">
    <property type="entry name" value="RNR_I"/>
    <property type="match status" value="1"/>
</dbReference>
<dbReference type="RefSeq" id="WP_124933192.1">
    <property type="nucleotide sequence ID" value="NZ_RQZC01000003.1"/>
</dbReference>